<dbReference type="PATRIC" id="fig|86662.28.peg.3618"/>
<feature type="domain" description="HTH lacI-type" evidence="4">
    <location>
        <begin position="3"/>
        <end position="57"/>
    </location>
</feature>
<dbReference type="SUPFAM" id="SSF53822">
    <property type="entry name" value="Periplasmic binding protein-like I"/>
    <property type="match status" value="1"/>
</dbReference>
<dbReference type="CDD" id="cd06267">
    <property type="entry name" value="PBP1_LacI_sugar_binding-like"/>
    <property type="match status" value="1"/>
</dbReference>
<accession>A0A1E8BL02</accession>
<organism evidence="5 6">
    <name type="scientific">Bacillus mycoides</name>
    <dbReference type="NCBI Taxonomy" id="1405"/>
    <lineage>
        <taxon>Bacteria</taxon>
        <taxon>Bacillati</taxon>
        <taxon>Bacillota</taxon>
        <taxon>Bacilli</taxon>
        <taxon>Bacillales</taxon>
        <taxon>Bacillaceae</taxon>
        <taxon>Bacillus</taxon>
        <taxon>Bacillus cereus group</taxon>
    </lineage>
</organism>
<dbReference type="GO" id="GO:0003700">
    <property type="term" value="F:DNA-binding transcription factor activity"/>
    <property type="evidence" value="ECO:0007669"/>
    <property type="project" value="TreeGrafter"/>
</dbReference>
<sequence>MKPTIYSVAEEAGVSISTVSKVINQTGNISERTRRKVLQVMDELNYHPSVVASALTGKQTKMIGLLIPDIFNPFFAEVARSIEDRSYELGFHVMICNTDNDAQKEKKYLSLLTRQRIYGLIIASAFRNASLLENMVKQDVPVSLIASEIYNLPVNTITVDDYKGAYLATSYLLSLQHRKIAIITEDAKSNQLRLRAFKDVMKEEGIIVPRDYVVKTEATIQSGYESAKQLLRLPERPTAIFACNDLLAIGVMKVAKEEGLNIPEDLSIIGFDNTVLSTTTTPMLTTISQPMKQMGTKVVELLVEEMKHPKLCKERLLLTPKLIIRQSTYPLT</sequence>
<keyword evidence="1" id="KW-0805">Transcription regulation</keyword>
<dbReference type="InterPro" id="IPR028082">
    <property type="entry name" value="Peripla_BP_I"/>
</dbReference>
<dbReference type="AlphaFoldDB" id="A0A1E8BL02"/>
<dbReference type="PANTHER" id="PTHR30146:SF147">
    <property type="entry name" value="HTH-TYPE TRANSCRIPTIONAL REGULATOR DEGA"/>
    <property type="match status" value="1"/>
</dbReference>
<evidence type="ECO:0000256" key="3">
    <source>
        <dbReference type="ARBA" id="ARBA00023163"/>
    </source>
</evidence>
<dbReference type="InterPro" id="IPR046335">
    <property type="entry name" value="LacI/GalR-like_sensor"/>
</dbReference>
<dbReference type="Pfam" id="PF00356">
    <property type="entry name" value="LacI"/>
    <property type="match status" value="1"/>
</dbReference>
<comment type="caution">
    <text evidence="5">The sequence shown here is derived from an EMBL/GenBank/DDBJ whole genome shotgun (WGS) entry which is preliminary data.</text>
</comment>
<dbReference type="CDD" id="cd01392">
    <property type="entry name" value="HTH_LacI"/>
    <property type="match status" value="1"/>
</dbReference>
<dbReference type="InterPro" id="IPR000843">
    <property type="entry name" value="HTH_LacI"/>
</dbReference>
<dbReference type="InterPro" id="IPR010982">
    <property type="entry name" value="Lambda_DNA-bd_dom_sf"/>
</dbReference>
<dbReference type="PROSITE" id="PS50932">
    <property type="entry name" value="HTH_LACI_2"/>
    <property type="match status" value="1"/>
</dbReference>
<evidence type="ECO:0000256" key="2">
    <source>
        <dbReference type="ARBA" id="ARBA00023125"/>
    </source>
</evidence>
<dbReference type="EMBL" id="LXLX01000044">
    <property type="protein sequence ID" value="OFD90213.1"/>
    <property type="molecule type" value="Genomic_DNA"/>
</dbReference>
<dbReference type="Gene3D" id="1.10.260.40">
    <property type="entry name" value="lambda repressor-like DNA-binding domains"/>
    <property type="match status" value="1"/>
</dbReference>
<name>A0A1E8BL02_BACMY</name>
<dbReference type="Proteomes" id="UP000175835">
    <property type="component" value="Unassembled WGS sequence"/>
</dbReference>
<dbReference type="PANTHER" id="PTHR30146">
    <property type="entry name" value="LACI-RELATED TRANSCRIPTIONAL REPRESSOR"/>
    <property type="match status" value="1"/>
</dbReference>
<dbReference type="RefSeq" id="WP_070146780.1">
    <property type="nucleotide sequence ID" value="NZ_LXLX01000044.1"/>
</dbReference>
<keyword evidence="3" id="KW-0804">Transcription</keyword>
<dbReference type="SMART" id="SM00354">
    <property type="entry name" value="HTH_LACI"/>
    <property type="match status" value="1"/>
</dbReference>
<protein>
    <submittedName>
        <fullName evidence="5">Catabolite control protein A</fullName>
    </submittedName>
</protein>
<gene>
    <name evidence="5" type="ORF">BWGOE11_35040</name>
</gene>
<evidence type="ECO:0000259" key="4">
    <source>
        <dbReference type="PROSITE" id="PS50932"/>
    </source>
</evidence>
<evidence type="ECO:0000313" key="6">
    <source>
        <dbReference type="Proteomes" id="UP000175835"/>
    </source>
</evidence>
<dbReference type="Gene3D" id="3.40.50.2300">
    <property type="match status" value="2"/>
</dbReference>
<keyword evidence="2" id="KW-0238">DNA-binding</keyword>
<evidence type="ECO:0000313" key="5">
    <source>
        <dbReference type="EMBL" id="OFD90213.1"/>
    </source>
</evidence>
<dbReference type="Pfam" id="PF13377">
    <property type="entry name" value="Peripla_BP_3"/>
    <property type="match status" value="1"/>
</dbReference>
<proteinExistence type="predicted"/>
<reference evidence="5 6" key="1">
    <citation type="submission" date="2016-05" db="EMBL/GenBank/DDBJ databases">
        <title>Bacillus thuringiensis and Bacillus weihenstephanensis as novel biocontrol agents of wilt causing Verticillium species.</title>
        <authorList>
            <person name="Hollensteiner J."/>
            <person name="Wemheuer F."/>
            <person name="Harting R."/>
            <person name="Kolarzyk A."/>
            <person name="Diaz-Valerio S."/>
            <person name="Poehlein A."/>
            <person name="Brzuszkiewicz E."/>
            <person name="Nesemann K."/>
            <person name="Braus-Stromeyer S."/>
            <person name="Braus G."/>
            <person name="Daniel R."/>
            <person name="Liesegang H."/>
        </authorList>
    </citation>
    <scope>NUCLEOTIDE SEQUENCE [LARGE SCALE GENOMIC DNA]</scope>
    <source>
        <strain evidence="5 6">GOE11</strain>
    </source>
</reference>
<dbReference type="GO" id="GO:0000976">
    <property type="term" value="F:transcription cis-regulatory region binding"/>
    <property type="evidence" value="ECO:0007669"/>
    <property type="project" value="TreeGrafter"/>
</dbReference>
<evidence type="ECO:0000256" key="1">
    <source>
        <dbReference type="ARBA" id="ARBA00023015"/>
    </source>
</evidence>
<dbReference type="SUPFAM" id="SSF47413">
    <property type="entry name" value="lambda repressor-like DNA-binding domains"/>
    <property type="match status" value="1"/>
</dbReference>